<evidence type="ECO:0008006" key="3">
    <source>
        <dbReference type="Google" id="ProtNLM"/>
    </source>
</evidence>
<reference evidence="1 2" key="1">
    <citation type="submission" date="2020-08" db="EMBL/GenBank/DDBJ databases">
        <title>Sequencing the genomes of 1000 actinobacteria strains.</title>
        <authorList>
            <person name="Klenk H.-P."/>
        </authorList>
    </citation>
    <scope>NUCLEOTIDE SEQUENCE [LARGE SCALE GENOMIC DNA]</scope>
    <source>
        <strain evidence="1 2">DSM 20419</strain>
    </source>
</reference>
<dbReference type="EMBL" id="JACHWJ010000001">
    <property type="protein sequence ID" value="MBB2956789.1"/>
    <property type="molecule type" value="Genomic_DNA"/>
</dbReference>
<keyword evidence="2" id="KW-1185">Reference proteome</keyword>
<evidence type="ECO:0000313" key="2">
    <source>
        <dbReference type="Proteomes" id="UP000545286"/>
    </source>
</evidence>
<organism evidence="1 2">
    <name type="scientific">Pseudoclavibacter helvolus</name>
    <dbReference type="NCBI Taxonomy" id="255205"/>
    <lineage>
        <taxon>Bacteria</taxon>
        <taxon>Bacillati</taxon>
        <taxon>Actinomycetota</taxon>
        <taxon>Actinomycetes</taxon>
        <taxon>Micrococcales</taxon>
        <taxon>Microbacteriaceae</taxon>
        <taxon>Pseudoclavibacter</taxon>
    </lineage>
</organism>
<protein>
    <recommendedName>
        <fullName evidence="3">HK97 gp10 family phage protein</fullName>
    </recommendedName>
</protein>
<dbReference type="RefSeq" id="WP_183623216.1">
    <property type="nucleotide sequence ID" value="NZ_JACHWJ010000001.1"/>
</dbReference>
<proteinExistence type="predicted"/>
<accession>A0A7W4UMK5</accession>
<dbReference type="Proteomes" id="UP000545286">
    <property type="component" value="Unassembled WGS sequence"/>
</dbReference>
<comment type="caution">
    <text evidence="1">The sequence shown here is derived from an EMBL/GenBank/DDBJ whole genome shotgun (WGS) entry which is preliminary data.</text>
</comment>
<name>A0A7W4UMK5_9MICO</name>
<dbReference type="AlphaFoldDB" id="A0A7W4UMK5"/>
<gene>
    <name evidence="1" type="ORF">FHX72_000901</name>
</gene>
<evidence type="ECO:0000313" key="1">
    <source>
        <dbReference type="EMBL" id="MBB2956789.1"/>
    </source>
</evidence>
<sequence length="134" mass="14791">MTSTFDNSQVQRLAASFENFDAVSRVNLKKAGTVTARRVKDESKALAQSDFTSGSASAYPHAIGYETIDRVNDIAWEIGPDKERRQGPLGNLFEYGSRNNPPFAHLETALEANEDDFVRGIEIAAAQTLEDLLR</sequence>